<dbReference type="SMART" id="SM00360">
    <property type="entry name" value="RRM"/>
    <property type="match status" value="2"/>
</dbReference>
<accession>A0AAN6G9L5</accession>
<dbReference type="Pfam" id="PF00076">
    <property type="entry name" value="RRM_1"/>
    <property type="match status" value="2"/>
</dbReference>
<dbReference type="AlphaFoldDB" id="A0AAN6G9L5"/>
<feature type="compositionally biased region" description="Polar residues" evidence="3">
    <location>
        <begin position="262"/>
        <end position="285"/>
    </location>
</feature>
<dbReference type="SUPFAM" id="SSF54928">
    <property type="entry name" value="RNA-binding domain, RBD"/>
    <property type="match status" value="2"/>
</dbReference>
<dbReference type="InterPro" id="IPR012677">
    <property type="entry name" value="Nucleotide-bd_a/b_plait_sf"/>
</dbReference>
<dbReference type="Gene3D" id="3.30.70.330">
    <property type="match status" value="2"/>
</dbReference>
<dbReference type="PANTHER" id="PTHR48027">
    <property type="entry name" value="HETEROGENEOUS NUCLEAR RIBONUCLEOPROTEIN 87F-RELATED"/>
    <property type="match status" value="1"/>
</dbReference>
<feature type="region of interest" description="Disordered" evidence="3">
    <location>
        <begin position="541"/>
        <end position="578"/>
    </location>
</feature>
<dbReference type="SUPFAM" id="SSF63570">
    <property type="entry name" value="PABC (PABP) domain"/>
    <property type="match status" value="2"/>
</dbReference>
<name>A0AAN6G9L5_9BASI</name>
<dbReference type="EMBL" id="JAPDMQ010000251">
    <property type="protein sequence ID" value="KAK0529173.1"/>
    <property type="molecule type" value="Genomic_DNA"/>
</dbReference>
<evidence type="ECO:0000256" key="1">
    <source>
        <dbReference type="ARBA" id="ARBA00022884"/>
    </source>
</evidence>
<feature type="region of interest" description="Disordered" evidence="3">
    <location>
        <begin position="400"/>
        <end position="441"/>
    </location>
</feature>
<dbReference type="GO" id="GO:0003723">
    <property type="term" value="F:RNA binding"/>
    <property type="evidence" value="ECO:0007669"/>
    <property type="project" value="UniProtKB-UniRule"/>
</dbReference>
<evidence type="ECO:0000313" key="6">
    <source>
        <dbReference type="Proteomes" id="UP001176521"/>
    </source>
</evidence>
<dbReference type="Gene3D" id="1.10.1900.10">
    <property type="entry name" value="c-terminal domain of poly(a) binding protein"/>
    <property type="match status" value="2"/>
</dbReference>
<evidence type="ECO:0000256" key="3">
    <source>
        <dbReference type="SAM" id="MobiDB-lite"/>
    </source>
</evidence>
<comment type="caution">
    <text evidence="5">The sequence shown here is derived from an EMBL/GenBank/DDBJ whole genome shotgun (WGS) entry which is preliminary data.</text>
</comment>
<feature type="domain" description="RRM" evidence="4">
    <location>
        <begin position="142"/>
        <end position="223"/>
    </location>
</feature>
<feature type="compositionally biased region" description="Low complexity" evidence="3">
    <location>
        <begin position="541"/>
        <end position="552"/>
    </location>
</feature>
<proteinExistence type="predicted"/>
<evidence type="ECO:0000256" key="2">
    <source>
        <dbReference type="PROSITE-ProRule" id="PRU00176"/>
    </source>
</evidence>
<gene>
    <name evidence="5" type="ORF">OC842_004320</name>
</gene>
<feature type="region of interest" description="Disordered" evidence="3">
    <location>
        <begin position="645"/>
        <end position="688"/>
    </location>
</feature>
<evidence type="ECO:0000313" key="5">
    <source>
        <dbReference type="EMBL" id="KAK0529173.1"/>
    </source>
</evidence>
<organism evidence="5 6">
    <name type="scientific">Tilletia horrida</name>
    <dbReference type="NCBI Taxonomy" id="155126"/>
    <lineage>
        <taxon>Eukaryota</taxon>
        <taxon>Fungi</taxon>
        <taxon>Dikarya</taxon>
        <taxon>Basidiomycota</taxon>
        <taxon>Ustilaginomycotina</taxon>
        <taxon>Exobasidiomycetes</taxon>
        <taxon>Tilletiales</taxon>
        <taxon>Tilletiaceae</taxon>
        <taxon>Tilletia</taxon>
    </lineage>
</organism>
<keyword evidence="6" id="KW-1185">Reference proteome</keyword>
<dbReference type="InterPro" id="IPR036053">
    <property type="entry name" value="PABP-dom"/>
</dbReference>
<dbReference type="InterPro" id="IPR052462">
    <property type="entry name" value="SLIRP/GR-RBP-like"/>
</dbReference>
<evidence type="ECO:0000259" key="4">
    <source>
        <dbReference type="PROSITE" id="PS50102"/>
    </source>
</evidence>
<feature type="region of interest" description="Disordered" evidence="3">
    <location>
        <begin position="251"/>
        <end position="289"/>
    </location>
</feature>
<dbReference type="Proteomes" id="UP001176521">
    <property type="component" value="Unassembled WGS sequence"/>
</dbReference>
<protein>
    <recommendedName>
        <fullName evidence="4">RRM domain-containing protein</fullName>
    </recommendedName>
</protein>
<feature type="region of interest" description="Disordered" evidence="3">
    <location>
        <begin position="1"/>
        <end position="53"/>
    </location>
</feature>
<reference evidence="5" key="1">
    <citation type="journal article" date="2023" name="PhytoFront">
        <title>Draft Genome Resources of Seven Strains of Tilletia horrida, Causal Agent of Kernel Smut of Rice.</title>
        <authorList>
            <person name="Khanal S."/>
            <person name="Antony Babu S."/>
            <person name="Zhou X.G."/>
        </authorList>
    </citation>
    <scope>NUCLEOTIDE SEQUENCE</scope>
    <source>
        <strain evidence="5">TX3</strain>
    </source>
</reference>
<dbReference type="CDD" id="cd00590">
    <property type="entry name" value="RRM_SF"/>
    <property type="match status" value="2"/>
</dbReference>
<feature type="domain" description="RRM" evidence="4">
    <location>
        <begin position="310"/>
        <end position="387"/>
    </location>
</feature>
<feature type="compositionally biased region" description="Basic and acidic residues" evidence="3">
    <location>
        <begin position="11"/>
        <end position="40"/>
    </location>
</feature>
<feature type="compositionally biased region" description="Acidic residues" evidence="3">
    <location>
        <begin position="41"/>
        <end position="50"/>
    </location>
</feature>
<dbReference type="InterPro" id="IPR035979">
    <property type="entry name" value="RBD_domain_sf"/>
</dbReference>
<sequence>MADSIYAPHNSNHDDAAAAEHQHQLDADDQQQHLHEHEHEHDEDEEDEEVSLQPSNPFLAKPLLYLSGIDAATSDQDIAAKTFGKFLPVRLNIDRDVAEGELAKGTVEFQTLDKAEKAYATVRGTITLAITEDAADPKPAAKPRLVKHLPPHTDDAMLFELFRPFGPLARAHCILSNPSGQYTGFRGMGQLDFYDETHAQNAQNEMHCAEVDGKTISVSIDNVPRRPSGQAEFSAAAAPFVPAGARSLNAAAPSFQPPARTASGSQASIYASQTPTSPQPVNHQTAGPLYPVPGSNLQFSSSAGTYIDPCNLFIKNIDPEVDSNQLFNAFKSFGRIVSARIMRDSEKISRGFGFVSFTHADEASRALAATNNTMLGSQKINVRLHEPKRMRAEKLAAKFGADTHSPGGSETGGHGGDQSPDASHSPGVASPNLAQATAAKKADKRASNSYFKAALNNETEPVDAEQLAALTSGVRQEILSGEFSKRVSKLPTISNDQVGSIVDELVKMRLTDAVDALNNPIELLQRVTDAREKLGIIGGASATSNGNGAEAAPAPVPQSSSGFLVPPPSKKPTGDAASILSTAPATGKERERLYNAIQGVAPAGSDVEAITDMLVSLPKKERALCLFNTELLRTKVDEAREILEMSDEEDDGQVRAGNGLSAGAPSQPDVVPGAPATPADSTRALKSAPVTTGSAAAAADLDAAPSSYTLSSLAALPAAEIVRLASAPPSAGLPLPKADPNVVRETDAFVDGLSGKPVHDQKQKVGDVLHKKIKAFGFKGAPKLTIALLDSEDLRSLAHLMNSYPEVLKEKVQQLVANK</sequence>
<keyword evidence="1 2" id="KW-0694">RNA-binding</keyword>
<dbReference type="PROSITE" id="PS50102">
    <property type="entry name" value="RRM"/>
    <property type="match status" value="2"/>
</dbReference>
<dbReference type="InterPro" id="IPR000504">
    <property type="entry name" value="RRM_dom"/>
</dbReference>